<organism evidence="4 5">
    <name type="scientific">Mobilicoccus pelagius NBRC 104925</name>
    <dbReference type="NCBI Taxonomy" id="1089455"/>
    <lineage>
        <taxon>Bacteria</taxon>
        <taxon>Bacillati</taxon>
        <taxon>Actinomycetota</taxon>
        <taxon>Actinomycetes</taxon>
        <taxon>Micrococcales</taxon>
        <taxon>Dermatophilaceae</taxon>
        <taxon>Mobilicoccus</taxon>
    </lineage>
</organism>
<dbReference type="InterPro" id="IPR037523">
    <property type="entry name" value="VOC_core"/>
</dbReference>
<name>H5UR81_9MICO</name>
<dbReference type="Gene3D" id="3.20.20.150">
    <property type="entry name" value="Divalent-metal-dependent TIM barrel enzymes"/>
    <property type="match status" value="1"/>
</dbReference>
<feature type="binding site" evidence="2">
    <location>
        <position position="191"/>
    </location>
    <ligand>
        <name>a divalent metal cation</name>
        <dbReference type="ChEBI" id="CHEBI:60240"/>
        <note>catalytic</note>
    </ligand>
</feature>
<dbReference type="eggNOG" id="COG1082">
    <property type="taxonomic scope" value="Bacteria"/>
</dbReference>
<dbReference type="SUPFAM" id="SSF51658">
    <property type="entry name" value="Xylose isomerase-like"/>
    <property type="match status" value="1"/>
</dbReference>
<evidence type="ECO:0000256" key="2">
    <source>
        <dbReference type="HAMAP-Rule" id="MF_02238"/>
    </source>
</evidence>
<proteinExistence type="inferred from homology"/>
<reference evidence="4 5" key="1">
    <citation type="submission" date="2012-02" db="EMBL/GenBank/DDBJ databases">
        <title>Whole genome shotgun sequence of Mobilicoccus pelagius NBRC 104925.</title>
        <authorList>
            <person name="Yoshida Y."/>
            <person name="Hosoyama A."/>
            <person name="Tsuchikane K."/>
            <person name="Katsumata H."/>
            <person name="Yamazaki S."/>
            <person name="Fujita N."/>
        </authorList>
    </citation>
    <scope>NUCLEOTIDE SEQUENCE [LARGE SCALE GENOMIC DNA]</scope>
    <source>
        <strain evidence="4 5">NBRC 104925</strain>
    </source>
</reference>
<dbReference type="HAMAP" id="MF_02238">
    <property type="entry name" value="DSD"/>
    <property type="match status" value="1"/>
</dbReference>
<comment type="pathway">
    <text evidence="2">Aromatic compound metabolism; 3,4-dihydroxybenzoate biosynthesis.</text>
</comment>
<feature type="binding site" evidence="2">
    <location>
        <position position="165"/>
    </location>
    <ligand>
        <name>a divalent metal cation</name>
        <dbReference type="ChEBI" id="CHEBI:60240"/>
        <note>catalytic</note>
    </ligand>
</feature>
<dbReference type="PANTHER" id="PTHR12110">
    <property type="entry name" value="HYDROXYPYRUVATE ISOMERASE"/>
    <property type="match status" value="1"/>
</dbReference>
<keyword evidence="2" id="KW-0456">Lyase</keyword>
<evidence type="ECO:0000313" key="4">
    <source>
        <dbReference type="EMBL" id="GAB48239.1"/>
    </source>
</evidence>
<dbReference type="PROSITE" id="PS51819">
    <property type="entry name" value="VOC"/>
    <property type="match status" value="1"/>
</dbReference>
<dbReference type="UniPathway" id="UPA00088"/>
<keyword evidence="2" id="KW-0479">Metal-binding</keyword>
<feature type="binding site" evidence="2">
    <location>
        <position position="239"/>
    </location>
    <ligand>
        <name>a divalent metal cation</name>
        <dbReference type="ChEBI" id="CHEBI:60240"/>
        <note>catalytic</note>
    </ligand>
</feature>
<dbReference type="OrthoDB" id="9780241at2"/>
<accession>H5UR81</accession>
<dbReference type="InterPro" id="IPR013022">
    <property type="entry name" value="Xyl_isomerase-like_TIM-brl"/>
</dbReference>
<dbReference type="InterPro" id="IPR050312">
    <property type="entry name" value="IolE/XylAMocC-like"/>
</dbReference>
<keyword evidence="1" id="KW-0119">Carbohydrate metabolism</keyword>
<dbReference type="GO" id="GO:0046565">
    <property type="term" value="F:3-dehydroshikimate dehydratase activity"/>
    <property type="evidence" value="ECO:0007669"/>
    <property type="project" value="UniProtKB-UniRule"/>
</dbReference>
<keyword evidence="5" id="KW-1185">Reference proteome</keyword>
<dbReference type="EMBL" id="BAFE01000047">
    <property type="protein sequence ID" value="GAB48239.1"/>
    <property type="molecule type" value="Genomic_DNA"/>
</dbReference>
<comment type="similarity">
    <text evidence="2">Belongs to the bacterial two-domain DSD family.</text>
</comment>
<dbReference type="eggNOG" id="COG3185">
    <property type="taxonomic scope" value="Bacteria"/>
</dbReference>
<evidence type="ECO:0000256" key="1">
    <source>
        <dbReference type="ARBA" id="ARBA00023277"/>
    </source>
</evidence>
<dbReference type="STRING" id="1089455.MOPEL_067_00890"/>
<dbReference type="GO" id="GO:0046872">
    <property type="term" value="F:metal ion binding"/>
    <property type="evidence" value="ECO:0007669"/>
    <property type="project" value="UniProtKB-UniRule"/>
</dbReference>
<feature type="domain" description="VOC" evidence="3">
    <location>
        <begin position="445"/>
        <end position="583"/>
    </location>
</feature>
<dbReference type="InterPro" id="IPR036237">
    <property type="entry name" value="Xyl_isomerase-like_sf"/>
</dbReference>
<protein>
    <recommendedName>
        <fullName evidence="2">3-dehydroshikimate dehydratase</fullName>
        <shortName evidence="2">DSD</shortName>
        <ecNumber evidence="2">4.2.1.118</ecNumber>
    </recommendedName>
</protein>
<evidence type="ECO:0000259" key="3">
    <source>
        <dbReference type="PROSITE" id="PS51819"/>
    </source>
</evidence>
<comment type="caution">
    <text evidence="4">The sequence shown here is derived from an EMBL/GenBank/DDBJ whole genome shotgun (WGS) entry which is preliminary data.</text>
</comment>
<dbReference type="RefSeq" id="WP_009482137.1">
    <property type="nucleotide sequence ID" value="NZ_BAFE01000047.1"/>
</dbReference>
<dbReference type="AlphaFoldDB" id="H5UR81"/>
<dbReference type="Proteomes" id="UP000004367">
    <property type="component" value="Unassembled WGS sequence"/>
</dbReference>
<comment type="function">
    <text evidence="2">Catalyzes the conversion of 3-dehydroshikimate to protocatechuate (3,4-dihydroxybenzoate), a common intermediate of quinate and shikimate degradation pathways.</text>
</comment>
<dbReference type="Pfam" id="PF01261">
    <property type="entry name" value="AP_endonuc_2"/>
    <property type="match status" value="1"/>
</dbReference>
<dbReference type="GO" id="GO:0046279">
    <property type="term" value="P:3,4-dihydroxybenzoate biosynthetic process"/>
    <property type="evidence" value="ECO:0007669"/>
    <property type="project" value="UniProtKB-UniRule"/>
</dbReference>
<dbReference type="InterPro" id="IPR043700">
    <property type="entry name" value="DSD"/>
</dbReference>
<evidence type="ECO:0000313" key="5">
    <source>
        <dbReference type="Proteomes" id="UP000004367"/>
    </source>
</evidence>
<comment type="catalytic activity">
    <reaction evidence="2">
        <text>3-dehydroshikimate = 3,4-dihydroxybenzoate + H2O</text>
        <dbReference type="Rhea" id="RHEA:24848"/>
        <dbReference type="ChEBI" id="CHEBI:15377"/>
        <dbReference type="ChEBI" id="CHEBI:16630"/>
        <dbReference type="ChEBI" id="CHEBI:36241"/>
        <dbReference type="EC" id="4.2.1.118"/>
    </reaction>
</comment>
<gene>
    <name evidence="4" type="ORF">MOPEL_067_00890</name>
</gene>
<dbReference type="PANTHER" id="PTHR12110:SF21">
    <property type="entry name" value="XYLOSE ISOMERASE-LIKE TIM BARREL DOMAIN-CONTAINING PROTEIN"/>
    <property type="match status" value="1"/>
</dbReference>
<feature type="binding site" evidence="2">
    <location>
        <position position="134"/>
    </location>
    <ligand>
        <name>a divalent metal cation</name>
        <dbReference type="ChEBI" id="CHEBI:60240"/>
        <note>catalytic</note>
    </ligand>
</feature>
<comment type="cofactor">
    <cofactor evidence="2">
        <name>a divalent metal cation</name>
        <dbReference type="ChEBI" id="CHEBI:60240"/>
    </cofactor>
</comment>
<comment type="caution">
    <text evidence="2">Lacks conserved residue(s) required for the propagation of feature annotation.</text>
</comment>
<dbReference type="SUPFAM" id="SSF54593">
    <property type="entry name" value="Glyoxalase/Bleomycin resistance protein/Dihydroxybiphenyl dioxygenase"/>
    <property type="match status" value="1"/>
</dbReference>
<dbReference type="EC" id="4.2.1.118" evidence="2"/>
<sequence length="619" mass="67030">MRKSIATVSLSGSLEEKLAAVAAARFDGVEIFDNDLVASDLDPAEIARRCADLGLTIDLFQPLRDIEGLPPEHMGGVLRRLHHKFAIMERLGVDLALACSSVRPDAVDDLDLVAEQLHAVGELAAEHGVRVAYEALAWGRHVDRVGDSWEAVRRADHPNVLLAVDSFHVLSRGDDAGAIADVPGSRIGFLQIADAPRLDMNVLSWSRHHRCFPGQGDLDVAGLVGAVVDAGYRGPLSLEVFSDVVRVADPRMNALDGMRSLLHLEEALRARRDAQRAAGEPVRAVVDLFDPPPVPDRVDAEFVEFAVSPDDHADDDPATSVTALLSALGFAHVATHATRAVQWWRNGDAHVCVTTQPVPGPSRPRPFVSALALRVAEVRDVATRAEALVWPSVAYRRGRFTAALPGVDTPSGLHVFLSGPEGADDDWRQGYPGTPEEHTHGDWLGIDHVGATVPAAMYPAEQSFYRSVFGLRGGVESEFMQPSGRLQSRPFRPESGGLRVVLAVSDAPEPPRVGQIAFACPDVAAAVAHARAAGVSFLPIPANYYDDLLARFDLDQELLAHLRAHDLMYDEDENGRMLHAYTPVMNGQFYLELLQRDDGYAGFGAPGTHVRLAAQARRA</sequence>
<dbReference type="Gene3D" id="3.10.180.10">
    <property type="entry name" value="2,3-Dihydroxybiphenyl 1,2-Dioxygenase, domain 1"/>
    <property type="match status" value="2"/>
</dbReference>
<dbReference type="Pfam" id="PF00903">
    <property type="entry name" value="Glyoxalase"/>
    <property type="match status" value="1"/>
</dbReference>
<dbReference type="InterPro" id="IPR004360">
    <property type="entry name" value="Glyas_Fos-R_dOase_dom"/>
</dbReference>
<dbReference type="InterPro" id="IPR029068">
    <property type="entry name" value="Glyas_Bleomycin-R_OHBP_Dase"/>
</dbReference>